<evidence type="ECO:0000313" key="1">
    <source>
        <dbReference type="EMBL" id="KKM58429.1"/>
    </source>
</evidence>
<reference evidence="1" key="1">
    <citation type="journal article" date="2015" name="Nature">
        <title>Complex archaea that bridge the gap between prokaryotes and eukaryotes.</title>
        <authorList>
            <person name="Spang A."/>
            <person name="Saw J.H."/>
            <person name="Jorgensen S.L."/>
            <person name="Zaremba-Niedzwiedzka K."/>
            <person name="Martijn J."/>
            <person name="Lind A.E."/>
            <person name="van Eijk R."/>
            <person name="Schleper C."/>
            <person name="Guy L."/>
            <person name="Ettema T.J."/>
        </authorList>
    </citation>
    <scope>NUCLEOTIDE SEQUENCE</scope>
</reference>
<organism evidence="1">
    <name type="scientific">marine sediment metagenome</name>
    <dbReference type="NCBI Taxonomy" id="412755"/>
    <lineage>
        <taxon>unclassified sequences</taxon>
        <taxon>metagenomes</taxon>
        <taxon>ecological metagenomes</taxon>
    </lineage>
</organism>
<gene>
    <name evidence="1" type="ORF">LCGC14_1549320</name>
</gene>
<name>A0A0F9IQS6_9ZZZZ</name>
<comment type="caution">
    <text evidence="1">The sequence shown here is derived from an EMBL/GenBank/DDBJ whole genome shotgun (WGS) entry which is preliminary data.</text>
</comment>
<dbReference type="AlphaFoldDB" id="A0A0F9IQS6"/>
<accession>A0A0F9IQS6</accession>
<dbReference type="EMBL" id="LAZR01011819">
    <property type="protein sequence ID" value="KKM58429.1"/>
    <property type="molecule type" value="Genomic_DNA"/>
</dbReference>
<sequence>MAARGPKPTATVVKLVTNKPGHRPLPKDEPRPQGPLGKCDLYIRLKGRARTLWRVASGMAWWLGDVDGFKLGVWCSLQAEYERAPERATPAFVGQLRVLGSELGFDVAARTKMGCHGKTAPATKDTYFD</sequence>
<proteinExistence type="predicted"/>
<protein>
    <submittedName>
        <fullName evidence="1">Uncharacterized protein</fullName>
    </submittedName>
</protein>